<dbReference type="InterPro" id="IPR000674">
    <property type="entry name" value="Ald_Oxase/Xan_DH_a/b"/>
</dbReference>
<evidence type="ECO:0000259" key="3">
    <source>
        <dbReference type="SMART" id="SM01008"/>
    </source>
</evidence>
<evidence type="ECO:0000256" key="1">
    <source>
        <dbReference type="ARBA" id="ARBA00022505"/>
    </source>
</evidence>
<dbReference type="Gene3D" id="3.30.365.10">
    <property type="entry name" value="Aldehyde oxidase/xanthine dehydrogenase, molybdopterin binding domain"/>
    <property type="match status" value="4"/>
</dbReference>
<dbReference type="Gene3D" id="3.90.1170.50">
    <property type="entry name" value="Aldehyde oxidase/xanthine dehydrogenase, a/b hammerhead"/>
    <property type="match status" value="1"/>
</dbReference>
<dbReference type="InterPro" id="IPR037165">
    <property type="entry name" value="AldOxase/xan_DH_Mopterin-bd_sf"/>
</dbReference>
<evidence type="ECO:0000256" key="2">
    <source>
        <dbReference type="ARBA" id="ARBA00023002"/>
    </source>
</evidence>
<keyword evidence="5" id="KW-1185">Reference proteome</keyword>
<dbReference type="GO" id="GO:0016491">
    <property type="term" value="F:oxidoreductase activity"/>
    <property type="evidence" value="ECO:0007669"/>
    <property type="project" value="UniProtKB-KW"/>
</dbReference>
<name>A0A1I5C0E1_9FIRM</name>
<dbReference type="OrthoDB" id="9759099at2"/>
<dbReference type="SUPFAM" id="SSF56003">
    <property type="entry name" value="Molybdenum cofactor-binding domain"/>
    <property type="match status" value="1"/>
</dbReference>
<dbReference type="SUPFAM" id="SSF54665">
    <property type="entry name" value="CO dehydrogenase molybdoprotein N-domain-like"/>
    <property type="match status" value="1"/>
</dbReference>
<dbReference type="PANTHER" id="PTHR11908">
    <property type="entry name" value="XANTHINE DEHYDROGENASE"/>
    <property type="match status" value="1"/>
</dbReference>
<keyword evidence="2" id="KW-0560">Oxidoreductase</keyword>
<sequence length="776" mass="84612">MELKYVGQSYERKDAVKKVTGEAEYVDDIRLPRMLYAWCVRSPYAHARILSIDTSEAEKLPGVKCVITGDEYPNRAGLYLEDRYFMAKIGDTAKYMGEAVAAVAADTPEIARQACDLIKVEYEELPGVINAVDAMKPDAPLIHPDLHTYKVAPIFYPEKGTNISHHYVLRKGDAEKGFAEADYVFENSFYIPHVQHVPLEPHAAIAKYDTDGKLTVWASCQSPYAVRQALSVAFAMPLNKIRVISPTVGGGFGSKAGTTLEGIVIPLAKRCKGRPVKLLYTREDEFVNAYVRQGMHARIKAGVGKDGKIIALHNEFIWDGGAYTEYGVNITKAGGWASAGPYDIDNVWTDSYCVYTNHPVGGPYRGFGMCEIHFAIEQNMDIIAEKVGISPVEIRRLNGIKPGGYTGMGERMDVAGLMDCIDQVVKEIEYDKPCQPAGPHKIRAKGIAAGWKSPSMPTNAGSSAIIRMNEDGTFFLMSSGQEIGQGAATVLVQIAAEVLSVSPDKITFCSGDTDHTPYEWQTVASRTTYCAGNAVKLAAEDLVDKVLDLAQIKMGVVKRDLEFRDGYVAHKIYPERKLPISDFALGVSFNDGSGYGGPAIGVGSFTLENNINTDKKTGIAKHHPAAFWTMGMNGCEIEIDTDTGACKVLKMVSCFDAGKVINPTLFAAQSEGAMVQALGTALFEELKLQNGRVLNKSFVDYKIPTADDAPELIVKYVEHAEPTGPYGARGVGEPLMVPGAPCIANAIYNAIGVRFHRMPITSEDILKALKEKKLKQ</sequence>
<dbReference type="InterPro" id="IPR036856">
    <property type="entry name" value="Ald_Oxase/Xan_DH_a/b_sf"/>
</dbReference>
<accession>A0A1I5C0E1</accession>
<dbReference type="RefSeq" id="WP_091683857.1">
    <property type="nucleotide sequence ID" value="NZ_BAABFM010000017.1"/>
</dbReference>
<dbReference type="AlphaFoldDB" id="A0A1I5C0E1"/>
<dbReference type="PANTHER" id="PTHR11908:SF132">
    <property type="entry name" value="ALDEHYDE OXIDASE 1-RELATED"/>
    <property type="match status" value="1"/>
</dbReference>
<dbReference type="Proteomes" id="UP000198806">
    <property type="component" value="Unassembled WGS sequence"/>
</dbReference>
<dbReference type="GO" id="GO:0005506">
    <property type="term" value="F:iron ion binding"/>
    <property type="evidence" value="ECO:0007669"/>
    <property type="project" value="InterPro"/>
</dbReference>
<dbReference type="InterPro" id="IPR016208">
    <property type="entry name" value="Ald_Oxase/xanthine_DH-like"/>
</dbReference>
<evidence type="ECO:0000313" key="5">
    <source>
        <dbReference type="Proteomes" id="UP000198806"/>
    </source>
</evidence>
<dbReference type="Pfam" id="PF02738">
    <property type="entry name" value="MoCoBD_1"/>
    <property type="match status" value="1"/>
</dbReference>
<dbReference type="STRING" id="1527.SAMN04489757_10246"/>
<keyword evidence="1" id="KW-0500">Molybdenum</keyword>
<proteinExistence type="predicted"/>
<dbReference type="InterPro" id="IPR008274">
    <property type="entry name" value="AldOxase/xan_DH_MoCoBD1"/>
</dbReference>
<protein>
    <submittedName>
        <fullName evidence="4">CO or xanthine dehydrogenase, Mo-binding subunit</fullName>
    </submittedName>
</protein>
<dbReference type="SMART" id="SM01008">
    <property type="entry name" value="Ald_Xan_dh_C"/>
    <property type="match status" value="1"/>
</dbReference>
<organism evidence="4 5">
    <name type="scientific">Anaerocolumna aminovalerica</name>
    <dbReference type="NCBI Taxonomy" id="1527"/>
    <lineage>
        <taxon>Bacteria</taxon>
        <taxon>Bacillati</taxon>
        <taxon>Bacillota</taxon>
        <taxon>Clostridia</taxon>
        <taxon>Lachnospirales</taxon>
        <taxon>Lachnospiraceae</taxon>
        <taxon>Anaerocolumna</taxon>
    </lineage>
</organism>
<dbReference type="EMBL" id="FOWD01000002">
    <property type="protein sequence ID" value="SFN80493.1"/>
    <property type="molecule type" value="Genomic_DNA"/>
</dbReference>
<reference evidence="4 5" key="1">
    <citation type="submission" date="2016-10" db="EMBL/GenBank/DDBJ databases">
        <authorList>
            <person name="de Groot N.N."/>
        </authorList>
    </citation>
    <scope>NUCLEOTIDE SEQUENCE [LARGE SCALE GENOMIC DNA]</scope>
    <source>
        <strain evidence="4 5">DSM 1283</strain>
    </source>
</reference>
<gene>
    <name evidence="4" type="ORF">SAMN04489757_10246</name>
</gene>
<evidence type="ECO:0000313" key="4">
    <source>
        <dbReference type="EMBL" id="SFN80493.1"/>
    </source>
</evidence>
<dbReference type="Pfam" id="PF01315">
    <property type="entry name" value="Ald_Xan_dh_C"/>
    <property type="match status" value="1"/>
</dbReference>
<dbReference type="InterPro" id="IPR046867">
    <property type="entry name" value="AldOxase/xan_DH_MoCoBD2"/>
</dbReference>
<dbReference type="Pfam" id="PF20256">
    <property type="entry name" value="MoCoBD_2"/>
    <property type="match status" value="1"/>
</dbReference>
<feature type="domain" description="Aldehyde oxidase/xanthine dehydrogenase a/b hammerhead" evidence="3">
    <location>
        <begin position="20"/>
        <end position="126"/>
    </location>
</feature>